<gene>
    <name evidence="1" type="primary">Dyak\GE28861</name>
    <name evidence="1" type="synonym">GE28861</name>
    <name evidence="1" type="ORF">Dyak_GE28861</name>
</gene>
<protein>
    <submittedName>
        <fullName evidence="1">Uncharacterized protein</fullName>
    </submittedName>
</protein>
<dbReference type="GO" id="GO:0110069">
    <property type="term" value="P:syncytial embryo cellularization"/>
    <property type="evidence" value="ECO:0007669"/>
    <property type="project" value="EnsemblMetazoa"/>
</dbReference>
<proteinExistence type="predicted"/>
<dbReference type="EMBL" id="CM000158">
    <property type="protein sequence ID" value="KRJ98773.1"/>
    <property type="molecule type" value="Genomic_DNA"/>
</dbReference>
<reference evidence="1 2" key="2">
    <citation type="journal article" date="2007" name="PLoS Biol.">
        <title>Principles of genome evolution in the Drosophila melanogaster species group.</title>
        <authorList>
            <person name="Ranz J.M."/>
            <person name="Maurin D."/>
            <person name="Chan Y.S."/>
            <person name="von Grotthuss M."/>
            <person name="Hillier L.W."/>
            <person name="Roote J."/>
            <person name="Ashburner M."/>
            <person name="Bergman C.M."/>
        </authorList>
    </citation>
    <scope>NUCLEOTIDE SEQUENCE [LARGE SCALE GENOMIC DNA]</scope>
    <source>
        <strain evidence="2">Tai18E2 / Tucson 14021-0261.01</strain>
    </source>
</reference>
<keyword evidence="2" id="KW-1185">Reference proteome</keyword>
<dbReference type="OrthoDB" id="8023477at2759"/>
<evidence type="ECO:0000313" key="2">
    <source>
        <dbReference type="Proteomes" id="UP000002282"/>
    </source>
</evidence>
<accession>A0A0R1DNB4</accession>
<dbReference type="Proteomes" id="UP000002282">
    <property type="component" value="Chromosome 2R"/>
</dbReference>
<reference evidence="1 2" key="1">
    <citation type="journal article" date="2007" name="Nature">
        <title>Evolution of genes and genomes on the Drosophila phylogeny.</title>
        <authorList>
            <consortium name="Drosophila 12 Genomes Consortium"/>
            <person name="Clark A.G."/>
            <person name="Eisen M.B."/>
            <person name="Smith D.R."/>
            <person name="Bergman C.M."/>
            <person name="Oliver B."/>
            <person name="Markow T.A."/>
            <person name="Kaufman T.C."/>
            <person name="Kellis M."/>
            <person name="Gelbart W."/>
            <person name="Iyer V.N."/>
            <person name="Pollard D.A."/>
            <person name="Sackton T.B."/>
            <person name="Larracuente A.M."/>
            <person name="Singh N.D."/>
            <person name="Abad J.P."/>
            <person name="Abt D.N."/>
            <person name="Adryan B."/>
            <person name="Aguade M."/>
            <person name="Akashi H."/>
            <person name="Anderson W.W."/>
            <person name="Aquadro C.F."/>
            <person name="Ardell D.H."/>
            <person name="Arguello R."/>
            <person name="Artieri C.G."/>
            <person name="Barbash D.A."/>
            <person name="Barker D."/>
            <person name="Barsanti P."/>
            <person name="Batterham P."/>
            <person name="Batzoglou S."/>
            <person name="Begun D."/>
            <person name="Bhutkar A."/>
            <person name="Blanco E."/>
            <person name="Bosak S.A."/>
            <person name="Bradley R.K."/>
            <person name="Brand A.D."/>
            <person name="Brent M.R."/>
            <person name="Brooks A.N."/>
            <person name="Brown R.H."/>
            <person name="Butlin R.K."/>
            <person name="Caggese C."/>
            <person name="Calvi B.R."/>
            <person name="Bernardo de Carvalho A."/>
            <person name="Caspi A."/>
            <person name="Castrezana S."/>
            <person name="Celniker S.E."/>
            <person name="Chang J.L."/>
            <person name="Chapple C."/>
            <person name="Chatterji S."/>
            <person name="Chinwalla A."/>
            <person name="Civetta A."/>
            <person name="Clifton S.W."/>
            <person name="Comeron J.M."/>
            <person name="Costello J.C."/>
            <person name="Coyne J.A."/>
            <person name="Daub J."/>
            <person name="David R.G."/>
            <person name="Delcher A.L."/>
            <person name="Delehaunty K."/>
            <person name="Do C.B."/>
            <person name="Ebling H."/>
            <person name="Edwards K."/>
            <person name="Eickbush T."/>
            <person name="Evans J.D."/>
            <person name="Filipski A."/>
            <person name="Findeiss S."/>
            <person name="Freyhult E."/>
            <person name="Fulton L."/>
            <person name="Fulton R."/>
            <person name="Garcia A.C."/>
            <person name="Gardiner A."/>
            <person name="Garfield D.A."/>
            <person name="Garvin B.E."/>
            <person name="Gibson G."/>
            <person name="Gilbert D."/>
            <person name="Gnerre S."/>
            <person name="Godfrey J."/>
            <person name="Good R."/>
            <person name="Gotea V."/>
            <person name="Gravely B."/>
            <person name="Greenberg A.J."/>
            <person name="Griffiths-Jones S."/>
            <person name="Gross S."/>
            <person name="Guigo R."/>
            <person name="Gustafson E.A."/>
            <person name="Haerty W."/>
            <person name="Hahn M.W."/>
            <person name="Halligan D.L."/>
            <person name="Halpern A.L."/>
            <person name="Halter G.M."/>
            <person name="Han M.V."/>
            <person name="Heger A."/>
            <person name="Hillier L."/>
            <person name="Hinrichs A.S."/>
            <person name="Holmes I."/>
            <person name="Hoskins R.A."/>
            <person name="Hubisz M.J."/>
            <person name="Hultmark D."/>
            <person name="Huntley M.A."/>
            <person name="Jaffe D.B."/>
            <person name="Jagadeeshan S."/>
            <person name="Jeck W.R."/>
            <person name="Johnson J."/>
            <person name="Jones C.D."/>
            <person name="Jordan W.C."/>
            <person name="Karpen G.H."/>
            <person name="Kataoka E."/>
            <person name="Keightley P.D."/>
            <person name="Kheradpour P."/>
            <person name="Kirkness E.F."/>
            <person name="Koerich L.B."/>
            <person name="Kristiansen K."/>
            <person name="Kudrna D."/>
            <person name="Kulathinal R.J."/>
            <person name="Kumar S."/>
            <person name="Kwok R."/>
            <person name="Lander E."/>
            <person name="Langley C.H."/>
            <person name="Lapoint R."/>
            <person name="Lazzaro B.P."/>
            <person name="Lee S.J."/>
            <person name="Levesque L."/>
            <person name="Li R."/>
            <person name="Lin C.F."/>
            <person name="Lin M.F."/>
            <person name="Lindblad-Toh K."/>
            <person name="Llopart A."/>
            <person name="Long M."/>
            <person name="Low L."/>
            <person name="Lozovsky E."/>
            <person name="Lu J."/>
            <person name="Luo M."/>
            <person name="Machado C.A."/>
            <person name="Makalowski W."/>
            <person name="Marzo M."/>
            <person name="Matsuda M."/>
            <person name="Matzkin L."/>
            <person name="McAllister B."/>
            <person name="McBride C.S."/>
            <person name="McKernan B."/>
            <person name="McKernan K."/>
            <person name="Mendez-Lago M."/>
            <person name="Minx P."/>
            <person name="Mollenhauer M.U."/>
            <person name="Montooth K."/>
            <person name="Mount S.M."/>
            <person name="Mu X."/>
            <person name="Myers E."/>
            <person name="Negre B."/>
            <person name="Newfeld S."/>
            <person name="Nielsen R."/>
            <person name="Noor M.A."/>
            <person name="O'Grady P."/>
            <person name="Pachter L."/>
            <person name="Papaceit M."/>
            <person name="Parisi M.J."/>
            <person name="Parisi M."/>
            <person name="Parts L."/>
            <person name="Pedersen J.S."/>
            <person name="Pesole G."/>
            <person name="Phillippy A.M."/>
            <person name="Ponting C.P."/>
            <person name="Pop M."/>
            <person name="Porcelli D."/>
            <person name="Powell J.R."/>
            <person name="Prohaska S."/>
            <person name="Pruitt K."/>
            <person name="Puig M."/>
            <person name="Quesneville H."/>
            <person name="Ram K.R."/>
            <person name="Rand D."/>
            <person name="Rasmussen M.D."/>
            <person name="Reed L.K."/>
            <person name="Reenan R."/>
            <person name="Reily A."/>
            <person name="Remington K.A."/>
            <person name="Rieger T.T."/>
            <person name="Ritchie M.G."/>
            <person name="Robin C."/>
            <person name="Rogers Y.H."/>
            <person name="Rohde C."/>
            <person name="Rozas J."/>
            <person name="Rubenfield M.J."/>
            <person name="Ruiz A."/>
            <person name="Russo S."/>
            <person name="Salzberg S.L."/>
            <person name="Sanchez-Gracia A."/>
            <person name="Saranga D.J."/>
            <person name="Sato H."/>
            <person name="Schaeffer S.W."/>
            <person name="Schatz M.C."/>
            <person name="Schlenke T."/>
            <person name="Schwartz R."/>
            <person name="Segarra C."/>
            <person name="Singh R.S."/>
            <person name="Sirot L."/>
            <person name="Sirota M."/>
            <person name="Sisneros N.B."/>
            <person name="Smith C.D."/>
            <person name="Smith T.F."/>
            <person name="Spieth J."/>
            <person name="Stage D.E."/>
            <person name="Stark A."/>
            <person name="Stephan W."/>
            <person name="Strausberg R.L."/>
            <person name="Strempel S."/>
            <person name="Sturgill D."/>
            <person name="Sutton G."/>
            <person name="Sutton G.G."/>
            <person name="Tao W."/>
            <person name="Teichmann S."/>
            <person name="Tobari Y.N."/>
            <person name="Tomimura Y."/>
            <person name="Tsolas J.M."/>
            <person name="Valente V.L."/>
            <person name="Venter E."/>
            <person name="Venter J.C."/>
            <person name="Vicario S."/>
            <person name="Vieira F.G."/>
            <person name="Vilella A.J."/>
            <person name="Villasante A."/>
            <person name="Walenz B."/>
            <person name="Wang J."/>
            <person name="Wasserman M."/>
            <person name="Watts T."/>
            <person name="Wilson D."/>
            <person name="Wilson R.K."/>
            <person name="Wing R.A."/>
            <person name="Wolfner M.F."/>
            <person name="Wong A."/>
            <person name="Wong G.K."/>
            <person name="Wu C.I."/>
            <person name="Wu G."/>
            <person name="Yamamoto D."/>
            <person name="Yang H.P."/>
            <person name="Yang S.P."/>
            <person name="Yorke J.A."/>
            <person name="Yoshida K."/>
            <person name="Zdobnov E."/>
            <person name="Zhang P."/>
            <person name="Zhang Y."/>
            <person name="Zimin A.V."/>
            <person name="Baldwin J."/>
            <person name="Abdouelleil A."/>
            <person name="Abdulkadir J."/>
            <person name="Abebe A."/>
            <person name="Abera B."/>
            <person name="Abreu J."/>
            <person name="Acer S.C."/>
            <person name="Aftuck L."/>
            <person name="Alexander A."/>
            <person name="An P."/>
            <person name="Anderson E."/>
            <person name="Anderson S."/>
            <person name="Arachi H."/>
            <person name="Azer M."/>
            <person name="Bachantsang P."/>
            <person name="Barry A."/>
            <person name="Bayul T."/>
            <person name="Berlin A."/>
            <person name="Bessette D."/>
            <person name="Bloom T."/>
            <person name="Blye J."/>
            <person name="Boguslavskiy L."/>
            <person name="Bonnet C."/>
            <person name="Boukhgalter B."/>
            <person name="Bourzgui I."/>
            <person name="Brown A."/>
            <person name="Cahill P."/>
            <person name="Channer S."/>
            <person name="Cheshatsang Y."/>
            <person name="Chuda L."/>
            <person name="Citroen M."/>
            <person name="Collymore A."/>
            <person name="Cooke P."/>
            <person name="Costello M."/>
            <person name="D'Aco K."/>
            <person name="Daza R."/>
            <person name="De Haan G."/>
            <person name="DeGray S."/>
            <person name="DeMaso C."/>
            <person name="Dhargay N."/>
            <person name="Dooley K."/>
            <person name="Dooley E."/>
            <person name="Doricent M."/>
            <person name="Dorje P."/>
            <person name="Dorjee K."/>
            <person name="Dupes A."/>
            <person name="Elong R."/>
            <person name="Falk J."/>
            <person name="Farina A."/>
            <person name="Faro S."/>
            <person name="Ferguson D."/>
            <person name="Fisher S."/>
            <person name="Foley C.D."/>
            <person name="Franke A."/>
            <person name="Friedrich D."/>
            <person name="Gadbois L."/>
            <person name="Gearin G."/>
            <person name="Gearin C.R."/>
            <person name="Giannoukos G."/>
            <person name="Goode T."/>
            <person name="Graham J."/>
            <person name="Grandbois E."/>
            <person name="Grewal S."/>
            <person name="Gyaltsen K."/>
            <person name="Hafez N."/>
            <person name="Hagos B."/>
            <person name="Hall J."/>
            <person name="Henson C."/>
            <person name="Hollinger A."/>
            <person name="Honan T."/>
            <person name="Huard M.D."/>
            <person name="Hughes L."/>
            <person name="Hurhula B."/>
            <person name="Husby M.E."/>
            <person name="Kamat A."/>
            <person name="Kanga B."/>
            <person name="Kashin S."/>
            <person name="Khazanovich D."/>
            <person name="Kisner P."/>
            <person name="Lance K."/>
            <person name="Lara M."/>
            <person name="Lee W."/>
            <person name="Lennon N."/>
            <person name="Letendre F."/>
            <person name="LeVine R."/>
            <person name="Lipovsky A."/>
            <person name="Liu X."/>
            <person name="Liu J."/>
            <person name="Liu S."/>
            <person name="Lokyitsang T."/>
            <person name="Lokyitsang Y."/>
            <person name="Lubonja R."/>
            <person name="Lui A."/>
            <person name="MacDonald P."/>
            <person name="Magnisalis V."/>
            <person name="Maru K."/>
            <person name="Matthews C."/>
            <person name="McCusker W."/>
            <person name="McDonough S."/>
            <person name="Mehta T."/>
            <person name="Meldrim J."/>
            <person name="Meneus L."/>
            <person name="Mihai O."/>
            <person name="Mihalev A."/>
            <person name="Mihova T."/>
            <person name="Mittelman R."/>
            <person name="Mlenga V."/>
            <person name="Montmayeur A."/>
            <person name="Mulrain L."/>
            <person name="Navidi A."/>
            <person name="Naylor J."/>
            <person name="Negash T."/>
            <person name="Nguyen T."/>
            <person name="Nguyen N."/>
            <person name="Nicol R."/>
            <person name="Norbu C."/>
            <person name="Norbu N."/>
            <person name="Novod N."/>
            <person name="O'Neill B."/>
            <person name="Osman S."/>
            <person name="Markiewicz E."/>
            <person name="Oyono O.L."/>
            <person name="Patti C."/>
            <person name="Phunkhang P."/>
            <person name="Pierre F."/>
            <person name="Priest M."/>
            <person name="Raghuraman S."/>
            <person name="Rege F."/>
            <person name="Reyes R."/>
            <person name="Rise C."/>
            <person name="Rogov P."/>
            <person name="Ross K."/>
            <person name="Ryan E."/>
            <person name="Settipalli S."/>
            <person name="Shea T."/>
            <person name="Sherpa N."/>
            <person name="Shi L."/>
            <person name="Shih D."/>
            <person name="Sparrow T."/>
            <person name="Spaulding J."/>
            <person name="Stalker J."/>
            <person name="Stange-Thomann N."/>
            <person name="Stavropoulos S."/>
            <person name="Stone C."/>
            <person name="Strader C."/>
            <person name="Tesfaye S."/>
            <person name="Thomson T."/>
            <person name="Thoulutsang Y."/>
            <person name="Thoulutsang D."/>
            <person name="Topham K."/>
            <person name="Topping I."/>
            <person name="Tsamla T."/>
            <person name="Vassiliev H."/>
            <person name="Vo A."/>
            <person name="Wangchuk T."/>
            <person name="Wangdi T."/>
            <person name="Weiand M."/>
            <person name="Wilkinson J."/>
            <person name="Wilson A."/>
            <person name="Yadav S."/>
            <person name="Young G."/>
            <person name="Yu Q."/>
            <person name="Zembek L."/>
            <person name="Zhong D."/>
            <person name="Zimmer A."/>
            <person name="Zwirko Z."/>
            <person name="Jaffe D.B."/>
            <person name="Alvarez P."/>
            <person name="Brockman W."/>
            <person name="Butler J."/>
            <person name="Chin C."/>
            <person name="Gnerre S."/>
            <person name="Grabherr M."/>
            <person name="Kleber M."/>
            <person name="Mauceli E."/>
            <person name="MacCallum I."/>
        </authorList>
    </citation>
    <scope>NUCLEOTIDE SEQUENCE [LARGE SCALE GENOMIC DNA]</scope>
    <source>
        <strain evidence="2">Tai18E2 / Tucson 14021-0261.01</strain>
    </source>
</reference>
<dbReference type="GO" id="GO:0110071">
    <property type="term" value="C:cellularization cleavage furrow invagination front"/>
    <property type="evidence" value="ECO:0007669"/>
    <property type="project" value="EnsemblMetazoa"/>
</dbReference>
<sequence>MGAEIHYQFLKDYPTDKETISIVKHLSSMSALTCTQFLNLNLKDVSSMSTTVTLNAASFGRRDLNLFIESLETISRLEKERYERCQLQREQRLHQARKTALAHNRCSSPTPTADEAVDEPLLYLESKCIPYAVSDHLVAESDCTPCPEYHLRDDEAYGSVSYSARSSVTYCSCGGISTLDSYSGESEVKRIPSVHPTSQAITQNKYSSTRSRIINFVLKRNKAKPTFAEHLQGQGKCDTLFSENISHQFPRLTTSQKRGFLDKALRYLTL</sequence>
<evidence type="ECO:0000313" key="1">
    <source>
        <dbReference type="EMBL" id="KRJ98773.1"/>
    </source>
</evidence>
<dbReference type="AlphaFoldDB" id="A0A0R1DNB4"/>
<name>A0A0R1DNB4_DROYA</name>
<organism evidence="1 2">
    <name type="scientific">Drosophila yakuba</name>
    <name type="common">Fruit fly</name>
    <dbReference type="NCBI Taxonomy" id="7245"/>
    <lineage>
        <taxon>Eukaryota</taxon>
        <taxon>Metazoa</taxon>
        <taxon>Ecdysozoa</taxon>
        <taxon>Arthropoda</taxon>
        <taxon>Hexapoda</taxon>
        <taxon>Insecta</taxon>
        <taxon>Pterygota</taxon>
        <taxon>Neoptera</taxon>
        <taxon>Endopterygota</taxon>
        <taxon>Diptera</taxon>
        <taxon>Brachycera</taxon>
        <taxon>Muscomorpha</taxon>
        <taxon>Ephydroidea</taxon>
        <taxon>Drosophilidae</taxon>
        <taxon>Drosophila</taxon>
        <taxon>Sophophora</taxon>
    </lineage>
</organism>
<dbReference type="KEGG" id="dya:Dyak_GE28861"/>
<dbReference type="GO" id="GO:0045179">
    <property type="term" value="C:apical cortex"/>
    <property type="evidence" value="ECO:0007669"/>
    <property type="project" value="EnsemblMetazoa"/>
</dbReference>